<dbReference type="CDD" id="cd15831">
    <property type="entry name" value="BTAD"/>
    <property type="match status" value="1"/>
</dbReference>
<feature type="repeat" description="TPR" evidence="4">
    <location>
        <begin position="844"/>
        <end position="877"/>
    </location>
</feature>
<comment type="similarity">
    <text evidence="1">Belongs to the AfsR/DnrI/RedD regulatory family.</text>
</comment>
<keyword evidence="4" id="KW-0802">TPR repeat</keyword>
<comment type="caution">
    <text evidence="8">The sequence shown here is derived from an EMBL/GenBank/DDBJ whole genome shotgun (WGS) entry which is preliminary data.</text>
</comment>
<dbReference type="SMART" id="SM01043">
    <property type="entry name" value="BTAD"/>
    <property type="match status" value="1"/>
</dbReference>
<reference evidence="9" key="1">
    <citation type="submission" date="2023-07" db="EMBL/GenBank/DDBJ databases">
        <title>30 novel species of actinomycetes from the DSMZ collection.</title>
        <authorList>
            <person name="Nouioui I."/>
        </authorList>
    </citation>
    <scope>NUCLEOTIDE SEQUENCE [LARGE SCALE GENOMIC DNA]</scope>
    <source>
        <strain evidence="9">DSM 44918</strain>
    </source>
</reference>
<dbReference type="Pfam" id="PF00486">
    <property type="entry name" value="Trans_reg_C"/>
    <property type="match status" value="1"/>
</dbReference>
<evidence type="ECO:0000256" key="1">
    <source>
        <dbReference type="ARBA" id="ARBA00005820"/>
    </source>
</evidence>
<dbReference type="Gene3D" id="3.40.50.300">
    <property type="entry name" value="P-loop containing nucleotide triphosphate hydrolases"/>
    <property type="match status" value="1"/>
</dbReference>
<dbReference type="InterPro" id="IPR016032">
    <property type="entry name" value="Sig_transdc_resp-reg_C-effctor"/>
</dbReference>
<proteinExistence type="inferred from homology"/>
<feature type="domain" description="OmpR/PhoB-type" evidence="7">
    <location>
        <begin position="1"/>
        <end position="83"/>
    </location>
</feature>
<dbReference type="InterPro" id="IPR019734">
    <property type="entry name" value="TPR_rpt"/>
</dbReference>
<dbReference type="PROSITE" id="PS50005">
    <property type="entry name" value="TPR"/>
    <property type="match status" value="3"/>
</dbReference>
<feature type="repeat" description="TPR" evidence="4">
    <location>
        <begin position="804"/>
        <end position="837"/>
    </location>
</feature>
<feature type="DNA-binding region" description="OmpR/PhoB-type" evidence="5">
    <location>
        <begin position="1"/>
        <end position="83"/>
    </location>
</feature>
<keyword evidence="9" id="KW-1185">Reference proteome</keyword>
<evidence type="ECO:0000256" key="3">
    <source>
        <dbReference type="ARBA" id="ARBA00023125"/>
    </source>
</evidence>
<feature type="repeat" description="TPR" evidence="4">
    <location>
        <begin position="924"/>
        <end position="957"/>
    </location>
</feature>
<evidence type="ECO:0000313" key="8">
    <source>
        <dbReference type="EMBL" id="MDT0319040.1"/>
    </source>
</evidence>
<keyword evidence="3 5" id="KW-0238">DNA-binding</keyword>
<dbReference type="EMBL" id="JAVREM010000010">
    <property type="protein sequence ID" value="MDT0319040.1"/>
    <property type="molecule type" value="Genomic_DNA"/>
</dbReference>
<dbReference type="InterPro" id="IPR036388">
    <property type="entry name" value="WH-like_DNA-bd_sf"/>
</dbReference>
<dbReference type="PANTHER" id="PTHR47691:SF3">
    <property type="entry name" value="HTH-TYPE TRANSCRIPTIONAL REGULATOR RV0890C-RELATED"/>
    <property type="match status" value="1"/>
</dbReference>
<dbReference type="SUPFAM" id="SSF52540">
    <property type="entry name" value="P-loop containing nucleoside triphosphate hydrolases"/>
    <property type="match status" value="1"/>
</dbReference>
<dbReference type="Gene3D" id="1.10.10.10">
    <property type="entry name" value="Winged helix-like DNA-binding domain superfamily/Winged helix DNA-binding domain"/>
    <property type="match status" value="2"/>
</dbReference>
<evidence type="ECO:0000256" key="2">
    <source>
        <dbReference type="ARBA" id="ARBA00023012"/>
    </source>
</evidence>
<gene>
    <name evidence="8" type="ORF">RNC47_11905</name>
</gene>
<sequence>MELWAGGRRHAVPGPRQQRLLAVLLLSPGRVLTPDALVDALWDGGPPPTGRRQVNNAVAALRRSVAPLRDLVVRRGTGYLAMVAQEQIDCHRFTHAVESAKRQRERGLSRDAIQTLTSALGLWRGPAFAGLSGQVFDATAARLHEERLAAVEGLTDLRLAEGEGAGLVAELKGLCAEHPLHEGFARQLMIALCRAERQQDALAAYDRIRQALADELGLDPGPALRTAHQQVLRGAPETVLTVSPANRPEPRQPTADGWPAPAEAAPTPQPHAAPYLLPHDLADFTGRIDETSQVVAMVDGAPATAVSVVTLDGMAGVGKTTLAVRVAHLIGDRYPDGRFFVDLRGHTPGQRALTPAAALELFLLHLGTPPELIPQNYEARVGAWRSALAGRRVLLVLDNAASEAQIRPLLPGTPGSVVLITSRRRLATLEGAQSLSLDPLPHDDAVDLFTRVAGPDRGAREPALVGEVVRLCGLLPLTIRIAASRLRHRPAWRVADLAYRLRDERRRIHELSLGDRGALAAFHVSYQQLPDDQRGPFRLLSLLPGPDFGHHDAAALLDLPLAHSEDLLEALLDAHLLTQRSAGRYHLHDLVLHYARSLLERHESASHQRRAFQRLSEHYLRLGHAIEQLVDPGRHLAPLDSAAPATLPTLRTVADARSTVAIGHRTFLPLIGQARDRGLLREAWQLSLVLSSCLLRQGYVDEALDGYELGLEAARSADDAEAQAMVLRSLGFAHISVGRLADALATLRDGLAIERRRGNQPGVGRFLNNIGVAHIRMGQYADAIAALSEVTDLLGDGRSERDRAITLGNLGVAHTQLGRYEEAREHFNQMLDLSERSDNRSTAALALINLGWVHTKIGELDTAMDYLNHGLTLNREIGSKEGEGRGRYMLADCLLARGNPAEAMRHSRDALSLARKINNQDIESHAQNVLGRAHLAQGELEEAARCFESVLLISERSGQTFKAATAHSGLARIATLRGAQKDAINHWERGLAAALASKLPEADDIRLQLSRARSG</sequence>
<evidence type="ECO:0000256" key="6">
    <source>
        <dbReference type="SAM" id="MobiDB-lite"/>
    </source>
</evidence>
<dbReference type="SMART" id="SM00862">
    <property type="entry name" value="Trans_reg_C"/>
    <property type="match status" value="1"/>
</dbReference>
<accession>A0ABU2LNF2</accession>
<evidence type="ECO:0000313" key="9">
    <source>
        <dbReference type="Proteomes" id="UP001183420"/>
    </source>
</evidence>
<evidence type="ECO:0000259" key="7">
    <source>
        <dbReference type="PROSITE" id="PS51755"/>
    </source>
</evidence>
<dbReference type="SMART" id="SM00028">
    <property type="entry name" value="TPR"/>
    <property type="match status" value="7"/>
</dbReference>
<dbReference type="InterPro" id="IPR002182">
    <property type="entry name" value="NB-ARC"/>
</dbReference>
<dbReference type="PRINTS" id="PR00364">
    <property type="entry name" value="DISEASERSIST"/>
</dbReference>
<dbReference type="Pfam" id="PF03704">
    <property type="entry name" value="BTAD"/>
    <property type="match status" value="1"/>
</dbReference>
<dbReference type="Pfam" id="PF00931">
    <property type="entry name" value="NB-ARC"/>
    <property type="match status" value="1"/>
</dbReference>
<feature type="compositionally biased region" description="Low complexity" evidence="6">
    <location>
        <begin position="259"/>
        <end position="269"/>
    </location>
</feature>
<name>A0ABU2LNF2_9ACTN</name>
<dbReference type="PROSITE" id="PS51755">
    <property type="entry name" value="OMPR_PHOB"/>
    <property type="match status" value="1"/>
</dbReference>
<dbReference type="SUPFAM" id="SSF46894">
    <property type="entry name" value="C-terminal effector domain of the bipartite response regulators"/>
    <property type="match status" value="1"/>
</dbReference>
<dbReference type="SUPFAM" id="SSF48452">
    <property type="entry name" value="TPR-like"/>
    <property type="match status" value="3"/>
</dbReference>
<dbReference type="PANTHER" id="PTHR47691">
    <property type="entry name" value="REGULATOR-RELATED"/>
    <property type="match status" value="1"/>
</dbReference>
<dbReference type="InterPro" id="IPR011990">
    <property type="entry name" value="TPR-like_helical_dom_sf"/>
</dbReference>
<evidence type="ECO:0000256" key="4">
    <source>
        <dbReference type="PROSITE-ProRule" id="PRU00339"/>
    </source>
</evidence>
<dbReference type="Pfam" id="PF13181">
    <property type="entry name" value="TPR_8"/>
    <property type="match status" value="1"/>
</dbReference>
<keyword evidence="2" id="KW-0902">Two-component regulatory system</keyword>
<dbReference type="Gene3D" id="1.25.40.10">
    <property type="entry name" value="Tetratricopeptide repeat domain"/>
    <property type="match status" value="3"/>
</dbReference>
<dbReference type="InterPro" id="IPR005158">
    <property type="entry name" value="BTAD"/>
</dbReference>
<dbReference type="RefSeq" id="WP_311598116.1">
    <property type="nucleotide sequence ID" value="NZ_JAVREM010000010.1"/>
</dbReference>
<feature type="region of interest" description="Disordered" evidence="6">
    <location>
        <begin position="242"/>
        <end position="269"/>
    </location>
</feature>
<dbReference type="InterPro" id="IPR027417">
    <property type="entry name" value="P-loop_NTPase"/>
</dbReference>
<evidence type="ECO:0000256" key="5">
    <source>
        <dbReference type="PROSITE-ProRule" id="PRU01091"/>
    </source>
</evidence>
<protein>
    <submittedName>
        <fullName evidence="8">BTAD domain-containing putative transcriptional regulator</fullName>
    </submittedName>
</protein>
<dbReference type="Proteomes" id="UP001183420">
    <property type="component" value="Unassembled WGS sequence"/>
</dbReference>
<dbReference type="InterPro" id="IPR001867">
    <property type="entry name" value="OmpR/PhoB-type_DNA-bd"/>
</dbReference>
<dbReference type="Pfam" id="PF13424">
    <property type="entry name" value="TPR_12"/>
    <property type="match status" value="2"/>
</dbReference>
<organism evidence="8 9">
    <name type="scientific">Streptomyces millisiae</name>
    <dbReference type="NCBI Taxonomy" id="3075542"/>
    <lineage>
        <taxon>Bacteria</taxon>
        <taxon>Bacillati</taxon>
        <taxon>Actinomycetota</taxon>
        <taxon>Actinomycetes</taxon>
        <taxon>Kitasatosporales</taxon>
        <taxon>Streptomycetaceae</taxon>
        <taxon>Streptomyces</taxon>
    </lineage>
</organism>